<protein>
    <submittedName>
        <fullName evidence="1">Sodium:proton antiporter</fullName>
    </submittedName>
</protein>
<comment type="caution">
    <text evidence="1">The sequence shown here is derived from an EMBL/GenBank/DDBJ whole genome shotgun (WGS) entry which is preliminary data.</text>
</comment>
<organism evidence="1 2">
    <name type="scientific">Faecalibacterium langellae</name>
    <dbReference type="NCBI Taxonomy" id="3435293"/>
    <lineage>
        <taxon>Bacteria</taxon>
        <taxon>Bacillati</taxon>
        <taxon>Bacillota</taxon>
        <taxon>Clostridia</taxon>
        <taxon>Eubacteriales</taxon>
        <taxon>Oscillospiraceae</taxon>
        <taxon>Faecalibacterium</taxon>
    </lineage>
</organism>
<dbReference type="Proteomes" id="UP000220959">
    <property type="component" value="Unassembled WGS sequence"/>
</dbReference>
<evidence type="ECO:0000313" key="2">
    <source>
        <dbReference type="Proteomes" id="UP000220959"/>
    </source>
</evidence>
<dbReference type="EMBL" id="NMTR01000012">
    <property type="protein sequence ID" value="PDX61624.1"/>
    <property type="molecule type" value="Genomic_DNA"/>
</dbReference>
<keyword evidence="2" id="KW-1185">Reference proteome</keyword>
<accession>A0ACC9D0N3</accession>
<proteinExistence type="predicted"/>
<evidence type="ECO:0000313" key="1">
    <source>
        <dbReference type="EMBL" id="PDX61624.1"/>
    </source>
</evidence>
<reference evidence="1 2" key="1">
    <citation type="journal article" date="2017" name="Front. Microbiol.">
        <title>New Insights into the Diversity of the Genus Faecalibacterium.</title>
        <authorList>
            <person name="Benevides L."/>
            <person name="Burman S."/>
            <person name="Martin R."/>
            <person name="Robert V."/>
            <person name="Thomas M."/>
            <person name="Miquel S."/>
            <person name="Chain F."/>
            <person name="Sokol H."/>
            <person name="Bermudez-Humaran L.G."/>
            <person name="Morrison M."/>
            <person name="Langella P."/>
            <person name="Azevedo V.A."/>
            <person name="Chatel J.M."/>
            <person name="Soares S."/>
        </authorList>
    </citation>
    <scope>NUCLEOTIDE SEQUENCE [LARGE SCALE GENOMIC DNA]</scope>
    <source>
        <strain evidence="2">CNCM I-4541</strain>
    </source>
</reference>
<sequence>MKNKNLSWFAALLVFALLLWCTAVTPGKIADPSTYTCSVYSTIFSLLPPVIAIVLALNTKEVYTSLLVGIASGALLYANGNLELAINTLFFNEDGGMVAKLSDSSNVGILVFLVMLGILVALMNKAGGSAAFGRWASTHIHSRAGAQFATLLLGVMIFVDDYFNCLTVGSVMRPVTDRQKVSRAKLAYLIDATAAPVCIIAPVSSWAAAVTSSVPEGSGINGFTMFLRTIPYNYYALLTLVMILFLIFTGTDFGPMQLNERNAVNGDLFTTADRPYGDDVDDGSSTAGHVADLIAPVLVLIAACIFGMIYTGGFFEGVDFVTAFADCNASAGLVLGSSIALLFTFIFYRVRNVMTFQDFAACIPEGFKAMVSPMLILSLAWTLSGMTGLLGAKYYVANLLNGSAAALQYMLPVIIFLVAVFLAFATGTSWGTFSILIPIVCHAFPDGEMLVISIAACLSGAVCGDHCSPISDTTIMASAGAHCSHVNHVSTQLPYAITAAACAAVCYVITGIAQAFLGASASLVTSLILLAVAIAVELAVLSVIRVRTGKAAKKA</sequence>
<name>A0ACC9D0N3_9FIRM</name>
<gene>
    <name evidence="1" type="ORF">CGS49_04290</name>
</gene>